<keyword evidence="1" id="KW-0808">Transferase</keyword>
<dbReference type="GO" id="GO:0005829">
    <property type="term" value="C:cytosol"/>
    <property type="evidence" value="ECO:0007669"/>
    <property type="project" value="UniProtKB-UniRule"/>
</dbReference>
<reference evidence="4" key="1">
    <citation type="submission" date="2020-11" db="EMBL/GenBank/DDBJ databases">
        <authorList>
            <person name="Tran Van P."/>
        </authorList>
    </citation>
    <scope>NUCLEOTIDE SEQUENCE</scope>
</reference>
<dbReference type="InterPro" id="IPR016024">
    <property type="entry name" value="ARM-type_fold"/>
</dbReference>
<dbReference type="UniPathway" id="UPA00143"/>
<dbReference type="GO" id="GO:0008270">
    <property type="term" value="F:zinc ion binding"/>
    <property type="evidence" value="ECO:0007669"/>
    <property type="project" value="UniProtKB-KW"/>
</dbReference>
<feature type="compositionally biased region" description="Polar residues" evidence="2">
    <location>
        <begin position="1"/>
        <end position="21"/>
    </location>
</feature>
<dbReference type="EMBL" id="LR900863">
    <property type="protein sequence ID" value="CAD7247121.1"/>
    <property type="molecule type" value="Genomic_DNA"/>
</dbReference>
<dbReference type="Gene3D" id="1.25.10.10">
    <property type="entry name" value="Leucine-rich Repeat Variant"/>
    <property type="match status" value="1"/>
</dbReference>
<dbReference type="GO" id="GO:0072344">
    <property type="term" value="P:rescue of stalled ribosome"/>
    <property type="evidence" value="ECO:0007669"/>
    <property type="project" value="UniProtKB-UniRule"/>
</dbReference>
<dbReference type="PANTHER" id="PTHR12389">
    <property type="entry name" value="ZINC FINGER PROTEIN 294"/>
    <property type="match status" value="1"/>
</dbReference>
<keyword evidence="1" id="KW-0479">Metal-binding</keyword>
<dbReference type="Pfam" id="PF22958">
    <property type="entry name" value="Ltn1_1st"/>
    <property type="match status" value="1"/>
</dbReference>
<name>A0A7R9A3R6_9CRUS</name>
<keyword evidence="1" id="KW-0862">Zinc</keyword>
<proteinExistence type="inferred from homology"/>
<dbReference type="InterPro" id="IPR011989">
    <property type="entry name" value="ARM-like"/>
</dbReference>
<dbReference type="EMBL" id="CAJPEV010001346">
    <property type="protein sequence ID" value="CAG0892154.1"/>
    <property type="molecule type" value="Genomic_DNA"/>
</dbReference>
<feature type="region of interest" description="Disordered" evidence="2">
    <location>
        <begin position="1"/>
        <end position="23"/>
    </location>
</feature>
<keyword evidence="1" id="KW-0833">Ubl conjugation pathway</keyword>
<evidence type="ECO:0000313" key="4">
    <source>
        <dbReference type="EMBL" id="CAD7247121.1"/>
    </source>
</evidence>
<protein>
    <recommendedName>
        <fullName evidence="1">E3 ubiquitin-protein ligase listerin</fullName>
        <ecNumber evidence="1">2.3.2.27</ecNumber>
    </recommendedName>
    <alternativeName>
        <fullName evidence="1">RING-type E3 ubiquitin transferase listerin</fullName>
    </alternativeName>
</protein>
<dbReference type="AlphaFoldDB" id="A0A7R9A3R6"/>
<feature type="domain" description="E3 ubiquitin-protein ligase listerin N-terminal" evidence="3">
    <location>
        <begin position="57"/>
        <end position="360"/>
    </location>
</feature>
<dbReference type="InterPro" id="IPR054476">
    <property type="entry name" value="Ltn1_N"/>
</dbReference>
<keyword evidence="1" id="KW-0863">Zinc-finger</keyword>
<dbReference type="GO" id="GO:1990116">
    <property type="term" value="P:ribosome-associated ubiquitin-dependent protein catabolic process"/>
    <property type="evidence" value="ECO:0007669"/>
    <property type="project" value="UniProtKB-UniRule"/>
</dbReference>
<organism evidence="4">
    <name type="scientific">Darwinula stevensoni</name>
    <dbReference type="NCBI Taxonomy" id="69355"/>
    <lineage>
        <taxon>Eukaryota</taxon>
        <taxon>Metazoa</taxon>
        <taxon>Ecdysozoa</taxon>
        <taxon>Arthropoda</taxon>
        <taxon>Crustacea</taxon>
        <taxon>Oligostraca</taxon>
        <taxon>Ostracoda</taxon>
        <taxon>Podocopa</taxon>
        <taxon>Podocopida</taxon>
        <taxon>Darwinulocopina</taxon>
        <taxon>Darwinuloidea</taxon>
        <taxon>Darwinulidae</taxon>
        <taxon>Darwinula</taxon>
    </lineage>
</organism>
<gene>
    <name evidence="4" type="ORF">DSTB1V02_LOCUS6959</name>
</gene>
<evidence type="ECO:0000259" key="3">
    <source>
        <dbReference type="Pfam" id="PF22958"/>
    </source>
</evidence>
<dbReference type="EC" id="2.3.2.27" evidence="1"/>
<dbReference type="PANTHER" id="PTHR12389:SF0">
    <property type="entry name" value="E3 UBIQUITIN-PROTEIN LIGASE LISTERIN"/>
    <property type="match status" value="1"/>
</dbReference>
<comment type="subunit">
    <text evidence="1">Component of the ribosome quality control complex (RQC).</text>
</comment>
<accession>A0A7R9A3R6</accession>
<evidence type="ECO:0000256" key="2">
    <source>
        <dbReference type="SAM" id="MobiDB-lite"/>
    </source>
</evidence>
<comment type="pathway">
    <text evidence="1">Protein modification; protein ubiquitination.</text>
</comment>
<keyword evidence="5" id="KW-1185">Reference proteome</keyword>
<dbReference type="GO" id="GO:0016567">
    <property type="term" value="P:protein ubiquitination"/>
    <property type="evidence" value="ECO:0007669"/>
    <property type="project" value="UniProtKB-UniPathway"/>
</dbReference>
<dbReference type="GO" id="GO:0061630">
    <property type="term" value="F:ubiquitin protein ligase activity"/>
    <property type="evidence" value="ECO:0007669"/>
    <property type="project" value="UniProtKB-UniRule"/>
</dbReference>
<dbReference type="GO" id="GO:1990112">
    <property type="term" value="C:RQC complex"/>
    <property type="evidence" value="ECO:0007669"/>
    <property type="project" value="UniProtKB-UniRule"/>
</dbReference>
<comment type="function">
    <text evidence="1">E3 ubiquitin-protein ligase. Component of the ribosome quality control complex (RQC), a ribosome-associated complex that mediates ubiquitination and extraction of incompletely synthesized nascent chains for proteasomal degradation.</text>
</comment>
<evidence type="ECO:0000256" key="1">
    <source>
        <dbReference type="RuleBase" id="RU367090"/>
    </source>
</evidence>
<comment type="catalytic activity">
    <reaction evidence="1">
        <text>S-ubiquitinyl-[E2 ubiquitin-conjugating enzyme]-L-cysteine + [acceptor protein]-L-lysine = [E2 ubiquitin-conjugating enzyme]-L-cysteine + N(6)-ubiquitinyl-[acceptor protein]-L-lysine.</text>
        <dbReference type="EC" id="2.3.2.27"/>
    </reaction>
</comment>
<dbReference type="GO" id="GO:0043023">
    <property type="term" value="F:ribosomal large subunit binding"/>
    <property type="evidence" value="ECO:0007669"/>
    <property type="project" value="TreeGrafter"/>
</dbReference>
<sequence>MGGKNQAQRTKGNVKPSSSGRSAELLGGVTGFIGFGAVSDGGSGTTGEELEASAPSEFRLLSRKLCKRDAITKLKALQELGKLVEEKDEEEVEISFPLWPRHYARLALDYEKKVREAVQNCHLTFVKRLGKKIAPHLKSLMPPWIISIGDTHPPAASIASLAFQTAFPPGKQSEALVFMRKELFGTFADVLFAQTPDTLSEPNTSPDEMQSKYDQVVTATLRAVHFVLVNTKQEDGAKLCEQYQVLLRDPKFFKYAKSKNTQMSAFWMHIVGGLCSSQPSLMHEYEAQLCPAVVNALDSDDALLSPAAWEALLHLSRSLHDFWKYVNVNKAVVPRLLALVCRGGKGNAAVIYPAILPLLGSLEQHGVKDPKAFYGRLLDALKQGFDQQCVKFSQAETRAVVTCFFEVFTFILKTYGQDTELCSSLLCSHVIPWINECLTESSRSFLLPHSCRPLYQLLQMWSQAQHETYQKMFWRELEPSLKQVLNLGIPTQVRLLADLLSGVSQPKTTFVVTLGASARKRGVKFCDQTQDSGNTEDLQVLPKLEDPHMEALMLRLLELAYISASADDKSLSSSSSLSFLLSVYPSVASFVTFGSLYPSRNLVQTILPLISEDKTCISITSLLQFLESVLKHIQEAEERNQVFSILAMESPAWLLASVIQEQAKFITRLPHLSQWLRCDALGQRVLHLGQDLFDTHLADNKQPPDDKWKVILSALVTNTHGDTLLPLETVKKLLGIFQACLEQLVSTSPLGQTGSALELICDLAECLFHITACWSFPAMENLLLNLFTISTSTDLVKLESAWLNGMKKLVAVRGGLLNEGGFICQSMDLIKAKCHNPTTSLAMMDKLTSLAEKMLFAIAESLPQVDVDDTQLADDTSNVVHLLVERLLSGIPSLVISPDFFISVLLQGIILPSSSAFMGKGHYPSYIKPNASYFMAKILKSLFAPKEDFGKALMELNQLQEKEKLLVHLLDSLMYLQALLQLHLNKNENETVKHLSVMRHVIGNCLENFPLFPSTQDLIQRALNNGPLEVLSFHYACSLRGETIDLPLELSNLEQTSTINLLQYCALSEPVSRVILLTTHLQMQCTDGSSNLHQAALALRALSTIIEKGCCSEDLRDSGVILEVLGVLSLWRENKDPHFLFDRLHASYP</sequence>
<dbReference type="OrthoDB" id="6108at2759"/>
<dbReference type="InterPro" id="IPR039795">
    <property type="entry name" value="LTN1/Rkr1"/>
</dbReference>
<comment type="similarity">
    <text evidence="1">Belongs to the LTN1 family.</text>
</comment>
<dbReference type="Proteomes" id="UP000677054">
    <property type="component" value="Unassembled WGS sequence"/>
</dbReference>
<evidence type="ECO:0000313" key="5">
    <source>
        <dbReference type="Proteomes" id="UP000677054"/>
    </source>
</evidence>
<dbReference type="SUPFAM" id="SSF48371">
    <property type="entry name" value="ARM repeat"/>
    <property type="match status" value="1"/>
</dbReference>